<proteinExistence type="predicted"/>
<dbReference type="Proteomes" id="UP000183832">
    <property type="component" value="Unassembled WGS sequence"/>
</dbReference>
<dbReference type="AlphaFoldDB" id="A0A1J1HY53"/>
<protein>
    <submittedName>
        <fullName evidence="1">CLUMA_CG006373, isoform A</fullName>
    </submittedName>
</protein>
<dbReference type="EMBL" id="CVRI01000035">
    <property type="protein sequence ID" value="CRK92883.1"/>
    <property type="molecule type" value="Genomic_DNA"/>
</dbReference>
<sequence length="87" mass="10429">MFSFEASKTLKTLTITRVARSTPRLCVKVWNRFVYCTLSENYKFLYNHILVSKSEKRSKILYRKYSMTTTKFHSESTPYLEDCNLRQ</sequence>
<organism evidence="1 2">
    <name type="scientific">Clunio marinus</name>
    <dbReference type="NCBI Taxonomy" id="568069"/>
    <lineage>
        <taxon>Eukaryota</taxon>
        <taxon>Metazoa</taxon>
        <taxon>Ecdysozoa</taxon>
        <taxon>Arthropoda</taxon>
        <taxon>Hexapoda</taxon>
        <taxon>Insecta</taxon>
        <taxon>Pterygota</taxon>
        <taxon>Neoptera</taxon>
        <taxon>Endopterygota</taxon>
        <taxon>Diptera</taxon>
        <taxon>Nematocera</taxon>
        <taxon>Chironomoidea</taxon>
        <taxon>Chironomidae</taxon>
        <taxon>Clunio</taxon>
    </lineage>
</organism>
<keyword evidence="2" id="KW-1185">Reference proteome</keyword>
<evidence type="ECO:0000313" key="2">
    <source>
        <dbReference type="Proteomes" id="UP000183832"/>
    </source>
</evidence>
<evidence type="ECO:0000313" key="1">
    <source>
        <dbReference type="EMBL" id="CRK92883.1"/>
    </source>
</evidence>
<reference evidence="1 2" key="1">
    <citation type="submission" date="2015-04" db="EMBL/GenBank/DDBJ databases">
        <authorList>
            <person name="Syromyatnikov M.Y."/>
            <person name="Popov V.N."/>
        </authorList>
    </citation>
    <scope>NUCLEOTIDE SEQUENCE [LARGE SCALE GENOMIC DNA]</scope>
</reference>
<gene>
    <name evidence="1" type="ORF">CLUMA_CG006373</name>
</gene>
<name>A0A1J1HY53_9DIPT</name>
<accession>A0A1J1HY53</accession>